<evidence type="ECO:0000313" key="2">
    <source>
        <dbReference type="EMBL" id="ETI53625.1"/>
    </source>
</evidence>
<feature type="region of interest" description="Disordered" evidence="1">
    <location>
        <begin position="62"/>
        <end position="82"/>
    </location>
</feature>
<accession>V9FQ47</accession>
<gene>
    <name evidence="2" type="ORF">F443_03465</name>
</gene>
<proteinExistence type="predicted"/>
<dbReference type="Proteomes" id="UP000018721">
    <property type="component" value="Unassembled WGS sequence"/>
</dbReference>
<reference evidence="2 3" key="1">
    <citation type="submission" date="2013-11" db="EMBL/GenBank/DDBJ databases">
        <title>The Genome Sequence of Phytophthora parasitica P1569.</title>
        <authorList>
            <consortium name="The Broad Institute Genomics Platform"/>
            <person name="Russ C."/>
            <person name="Tyler B."/>
            <person name="Panabieres F."/>
            <person name="Shan W."/>
            <person name="Tripathy S."/>
            <person name="Grunwald N."/>
            <person name="Machado M."/>
            <person name="Johnson C.S."/>
            <person name="Arredondo F."/>
            <person name="Hong C."/>
            <person name="Coffey M."/>
            <person name="Young S.K."/>
            <person name="Zeng Q."/>
            <person name="Gargeya S."/>
            <person name="Fitzgerald M."/>
            <person name="Abouelleil A."/>
            <person name="Alvarado L."/>
            <person name="Chapman S.B."/>
            <person name="Gainer-Dewar J."/>
            <person name="Goldberg J."/>
            <person name="Griggs A."/>
            <person name="Gujja S."/>
            <person name="Hansen M."/>
            <person name="Howarth C."/>
            <person name="Imamovic A."/>
            <person name="Ireland A."/>
            <person name="Larimer J."/>
            <person name="McCowan C."/>
            <person name="Murphy C."/>
            <person name="Pearson M."/>
            <person name="Poon T.W."/>
            <person name="Priest M."/>
            <person name="Roberts A."/>
            <person name="Saif S."/>
            <person name="Shea T."/>
            <person name="Sykes S."/>
            <person name="Wortman J."/>
            <person name="Nusbaum C."/>
            <person name="Birren B."/>
        </authorList>
    </citation>
    <scope>NUCLEOTIDE SEQUENCE [LARGE SCALE GENOMIC DNA]</scope>
    <source>
        <strain evidence="2 3">P1569</strain>
    </source>
</reference>
<sequence>MGTLDMYPVTIADMLGPPMLEVNGEKHAIDLFKIWYKTLRLNRASPSIDMSKLNLQLCLDSSDKPVKTNPTKKHRSSNSSNPVTGYVVKEALKI</sequence>
<evidence type="ECO:0000313" key="3">
    <source>
        <dbReference type="Proteomes" id="UP000018721"/>
    </source>
</evidence>
<name>V9FQ47_PHYNI</name>
<dbReference type="AlphaFoldDB" id="V9FQ47"/>
<dbReference type="HOGENOM" id="CLU_2390843_0_0_1"/>
<organism evidence="2 3">
    <name type="scientific">Phytophthora nicotianae P1569</name>
    <dbReference type="NCBI Taxonomy" id="1317065"/>
    <lineage>
        <taxon>Eukaryota</taxon>
        <taxon>Sar</taxon>
        <taxon>Stramenopiles</taxon>
        <taxon>Oomycota</taxon>
        <taxon>Peronosporomycetes</taxon>
        <taxon>Peronosporales</taxon>
        <taxon>Peronosporaceae</taxon>
        <taxon>Phytophthora</taxon>
    </lineage>
</organism>
<comment type="caution">
    <text evidence="2">The sequence shown here is derived from an EMBL/GenBank/DDBJ whole genome shotgun (WGS) entry which is preliminary data.</text>
</comment>
<evidence type="ECO:0000256" key="1">
    <source>
        <dbReference type="SAM" id="MobiDB-lite"/>
    </source>
</evidence>
<protein>
    <submittedName>
        <fullName evidence="2">Uncharacterized protein</fullName>
    </submittedName>
</protein>
<dbReference type="EMBL" id="ANIZ01000665">
    <property type="protein sequence ID" value="ETI53625.1"/>
    <property type="molecule type" value="Genomic_DNA"/>
</dbReference>
<keyword evidence="3" id="KW-1185">Reference proteome</keyword>